<name>A0A9J6CCM6_POLVA</name>
<evidence type="ECO:0000313" key="1">
    <source>
        <dbReference type="EMBL" id="KAG5679677.1"/>
    </source>
</evidence>
<protein>
    <submittedName>
        <fullName evidence="1">Uncharacterized protein</fullName>
    </submittedName>
</protein>
<dbReference type="Proteomes" id="UP001107558">
    <property type="component" value="Chromosome 1"/>
</dbReference>
<proteinExistence type="predicted"/>
<evidence type="ECO:0000313" key="2">
    <source>
        <dbReference type="Proteomes" id="UP001107558"/>
    </source>
</evidence>
<dbReference type="AlphaFoldDB" id="A0A9J6CCM6"/>
<comment type="caution">
    <text evidence="1">The sequence shown here is derived from an EMBL/GenBank/DDBJ whole genome shotgun (WGS) entry which is preliminary data.</text>
</comment>
<keyword evidence="2" id="KW-1185">Reference proteome</keyword>
<dbReference type="EMBL" id="JADBJN010000001">
    <property type="protein sequence ID" value="KAG5679677.1"/>
    <property type="molecule type" value="Genomic_DNA"/>
</dbReference>
<sequence>MTLIYIVYYDDRHIPRLMAAIRNQRRFMHHSNVIFARFDNTSHANEDVTTNDDDYDGNSVVEVDLHFGTDQSIENVNRAFNNPMFDAKEMTVDDDEGIKEEKL</sequence>
<dbReference type="OrthoDB" id="1898221at2759"/>
<reference evidence="1" key="1">
    <citation type="submission" date="2021-03" db="EMBL/GenBank/DDBJ databases">
        <title>Chromosome level genome of the anhydrobiotic midge Polypedilum vanderplanki.</title>
        <authorList>
            <person name="Yoshida Y."/>
            <person name="Kikawada T."/>
            <person name="Gusev O."/>
        </authorList>
    </citation>
    <scope>NUCLEOTIDE SEQUENCE</scope>
    <source>
        <strain evidence="1">NIAS01</strain>
        <tissue evidence="1">Whole body or cell culture</tissue>
    </source>
</reference>
<gene>
    <name evidence="1" type="ORF">PVAND_009231</name>
</gene>
<organism evidence="1 2">
    <name type="scientific">Polypedilum vanderplanki</name>
    <name type="common">Sleeping chironomid midge</name>
    <dbReference type="NCBI Taxonomy" id="319348"/>
    <lineage>
        <taxon>Eukaryota</taxon>
        <taxon>Metazoa</taxon>
        <taxon>Ecdysozoa</taxon>
        <taxon>Arthropoda</taxon>
        <taxon>Hexapoda</taxon>
        <taxon>Insecta</taxon>
        <taxon>Pterygota</taxon>
        <taxon>Neoptera</taxon>
        <taxon>Endopterygota</taxon>
        <taxon>Diptera</taxon>
        <taxon>Nematocera</taxon>
        <taxon>Chironomoidea</taxon>
        <taxon>Chironomidae</taxon>
        <taxon>Chironominae</taxon>
        <taxon>Polypedilum</taxon>
        <taxon>Polypedilum</taxon>
    </lineage>
</organism>
<accession>A0A9J6CCM6</accession>